<evidence type="ECO:0000256" key="7">
    <source>
        <dbReference type="ARBA" id="ARBA00023136"/>
    </source>
</evidence>
<feature type="transmembrane region" description="Helical" evidence="8">
    <location>
        <begin position="345"/>
        <end position="378"/>
    </location>
</feature>
<comment type="subcellular location">
    <subcellularLocation>
        <location evidence="1">Cell membrane</location>
        <topology evidence="1">Multi-pass membrane protein</topology>
    </subcellularLocation>
</comment>
<proteinExistence type="inferred from homology"/>
<dbReference type="GO" id="GO:0055085">
    <property type="term" value="P:transmembrane transport"/>
    <property type="evidence" value="ECO:0007669"/>
    <property type="project" value="TreeGrafter"/>
</dbReference>
<feature type="transmembrane region" description="Helical" evidence="8">
    <location>
        <begin position="247"/>
        <end position="269"/>
    </location>
</feature>
<keyword evidence="6 8" id="KW-1133">Transmembrane helix</keyword>
<dbReference type="Pfam" id="PF01594">
    <property type="entry name" value="AI-2E_transport"/>
    <property type="match status" value="1"/>
</dbReference>
<feature type="transmembrane region" description="Helical" evidence="8">
    <location>
        <begin position="189"/>
        <end position="211"/>
    </location>
</feature>
<reference evidence="9 10" key="1">
    <citation type="submission" date="2019-09" db="EMBL/GenBank/DDBJ databases">
        <authorList>
            <person name="Valk L.C."/>
        </authorList>
    </citation>
    <scope>NUCLEOTIDE SEQUENCE [LARGE SCALE GENOMIC DNA]</scope>
    <source>
        <strain evidence="9">GalUA</strain>
    </source>
</reference>
<evidence type="ECO:0000256" key="3">
    <source>
        <dbReference type="ARBA" id="ARBA00022448"/>
    </source>
</evidence>
<dbReference type="InterPro" id="IPR002549">
    <property type="entry name" value="AI-2E-like"/>
</dbReference>
<evidence type="ECO:0000256" key="8">
    <source>
        <dbReference type="SAM" id="Phobius"/>
    </source>
</evidence>
<evidence type="ECO:0000256" key="6">
    <source>
        <dbReference type="ARBA" id="ARBA00022989"/>
    </source>
</evidence>
<keyword evidence="4" id="KW-1003">Cell membrane</keyword>
<dbReference type="AlphaFoldDB" id="A0A7V7QMC9"/>
<feature type="transmembrane region" description="Helical" evidence="8">
    <location>
        <begin position="9"/>
        <end position="31"/>
    </location>
</feature>
<comment type="caution">
    <text evidence="9">The sequence shown here is derived from an EMBL/GenBank/DDBJ whole genome shotgun (WGS) entry which is preliminary data.</text>
</comment>
<reference evidence="9 10" key="2">
    <citation type="submission" date="2020-02" db="EMBL/GenBank/DDBJ databases">
        <title>Candidatus Galacturonibacter soehngenii shows hetero-acetogenic catabolism of galacturonic acid but lacks a canonical carbon monoxide dehydrogenase/acetyl-CoA synthase complex.</title>
        <authorList>
            <person name="Diender M."/>
            <person name="Stouten G.R."/>
            <person name="Petersen J.F."/>
            <person name="Nielsen P.H."/>
            <person name="Dueholm M.S."/>
            <person name="Pronk J.T."/>
            <person name="Van Loosdrecht M.C.M."/>
        </authorList>
    </citation>
    <scope>NUCLEOTIDE SEQUENCE [LARGE SCALE GENOMIC DNA]</scope>
    <source>
        <strain evidence="9">GalUA</strain>
    </source>
</reference>
<evidence type="ECO:0000256" key="5">
    <source>
        <dbReference type="ARBA" id="ARBA00022692"/>
    </source>
</evidence>
<comment type="similarity">
    <text evidence="2">Belongs to the autoinducer-2 exporter (AI-2E) (TC 2.A.86) family.</text>
</comment>
<evidence type="ECO:0000256" key="1">
    <source>
        <dbReference type="ARBA" id="ARBA00004651"/>
    </source>
</evidence>
<protein>
    <submittedName>
        <fullName evidence="9">AI-2E family transporter</fullName>
    </submittedName>
</protein>
<accession>A0A7V7QMC9</accession>
<keyword evidence="5 8" id="KW-0812">Transmembrane</keyword>
<dbReference type="PANTHER" id="PTHR21716:SF53">
    <property type="entry name" value="PERMEASE PERM-RELATED"/>
    <property type="match status" value="1"/>
</dbReference>
<feature type="transmembrane region" description="Helical" evidence="8">
    <location>
        <begin position="94"/>
        <end position="116"/>
    </location>
</feature>
<gene>
    <name evidence="9" type="ORF">F7O84_04600</name>
</gene>
<dbReference type="EMBL" id="WAGX01000004">
    <property type="protein sequence ID" value="KAB1439673.1"/>
    <property type="molecule type" value="Genomic_DNA"/>
</dbReference>
<feature type="transmembrane region" description="Helical" evidence="8">
    <location>
        <begin position="304"/>
        <end position="325"/>
    </location>
</feature>
<feature type="transmembrane region" description="Helical" evidence="8">
    <location>
        <begin position="275"/>
        <end position="297"/>
    </location>
</feature>
<keyword evidence="7 8" id="KW-0472">Membrane</keyword>
<evidence type="ECO:0000313" key="10">
    <source>
        <dbReference type="Proteomes" id="UP000461768"/>
    </source>
</evidence>
<dbReference type="RefSeq" id="WP_151142413.1">
    <property type="nucleotide sequence ID" value="NZ_WAGX01000004.1"/>
</dbReference>
<feature type="transmembrane region" description="Helical" evidence="8">
    <location>
        <begin position="43"/>
        <end position="67"/>
    </location>
</feature>
<evidence type="ECO:0000313" key="9">
    <source>
        <dbReference type="EMBL" id="KAB1439673.1"/>
    </source>
</evidence>
<keyword evidence="3" id="KW-0813">Transport</keyword>
<dbReference type="Proteomes" id="UP000461768">
    <property type="component" value="Unassembled WGS sequence"/>
</dbReference>
<keyword evidence="10" id="KW-1185">Reference proteome</keyword>
<evidence type="ECO:0000256" key="2">
    <source>
        <dbReference type="ARBA" id="ARBA00009773"/>
    </source>
</evidence>
<organism evidence="9 10">
    <name type="scientific">Candidatus Galacturonatibacter soehngenii</name>
    <dbReference type="NCBI Taxonomy" id="2307010"/>
    <lineage>
        <taxon>Bacteria</taxon>
        <taxon>Bacillati</taxon>
        <taxon>Bacillota</taxon>
        <taxon>Clostridia</taxon>
        <taxon>Lachnospirales</taxon>
        <taxon>Lachnospiraceae</taxon>
        <taxon>Candidatus Galacturonatibacter</taxon>
    </lineage>
</organism>
<sequence>MKYHWDKKYLYWGVTAISVISVSIFLFYGVFHLDEIKCAIGKWITILMPIIYGLVIGYLLSPVVNYLEKHVLKPFFYEKCRFAKSKKNRKRIRALAIFVTLAFALLLFFGLFSLLIPQLFISISSLITSFPQIYDNFIQSVEEVFIDKPNLETDVIEYLDAASEYTEKFLNTQILPRVNQIFVQLSSGVINFIGVLKNLFIGVIVSIYVMSSKELFAAQTKKLVYAVLKPYRANILIKNVRLTNEMFSGFISGTLLDSLLIGFICFIVTNLMNMPYAILVSVIIGVTNVIPFFGPYLGGIPSAILILLVDPIKSIYFIIFIMLLQTLDGNIIAPKILGHSTGLSSFWVIVAILLGGGLFGILGMFIGVPIFAVIYALIKAFINRTLIAHDLPFRTNDYFNLDYIDEDTFEKVYNRKEKQEDSKIHTKIEEIKAKRQLKEKEKRKKKD</sequence>
<dbReference type="GO" id="GO:0005886">
    <property type="term" value="C:plasma membrane"/>
    <property type="evidence" value="ECO:0007669"/>
    <property type="project" value="UniProtKB-SubCell"/>
</dbReference>
<dbReference type="OrthoDB" id="9793390at2"/>
<evidence type="ECO:0000256" key="4">
    <source>
        <dbReference type="ARBA" id="ARBA00022475"/>
    </source>
</evidence>
<dbReference type="PANTHER" id="PTHR21716">
    <property type="entry name" value="TRANSMEMBRANE PROTEIN"/>
    <property type="match status" value="1"/>
</dbReference>
<name>A0A7V7QMC9_9FIRM</name>